<feature type="disulfide bond" evidence="11">
    <location>
        <begin position="245"/>
        <end position="254"/>
    </location>
</feature>
<evidence type="ECO:0000256" key="10">
    <source>
        <dbReference type="ARBA" id="ARBA00023180"/>
    </source>
</evidence>
<feature type="disulfide bond" evidence="12">
    <location>
        <begin position="67"/>
        <end position="76"/>
    </location>
</feature>
<feature type="disulfide bond" evidence="12">
    <location>
        <begin position="99"/>
        <end position="108"/>
    </location>
</feature>
<dbReference type="SMART" id="SM00179">
    <property type="entry name" value="EGF_CA"/>
    <property type="match status" value="3"/>
</dbReference>
<evidence type="ECO:0000256" key="6">
    <source>
        <dbReference type="ARBA" id="ARBA00022782"/>
    </source>
</evidence>
<dbReference type="SUPFAM" id="SSF57196">
    <property type="entry name" value="EGF/Laminin"/>
    <property type="match status" value="1"/>
</dbReference>
<protein>
    <recommendedName>
        <fullName evidence="13">Delta-like protein</fullName>
    </recommendedName>
</protein>
<dbReference type="InterPro" id="IPR001774">
    <property type="entry name" value="DSL"/>
</dbReference>
<keyword evidence="4 13" id="KW-0812">Transmembrane</keyword>
<evidence type="ECO:0000256" key="5">
    <source>
        <dbReference type="ARBA" id="ARBA00022737"/>
    </source>
</evidence>
<keyword evidence="16" id="KW-1185">Reference proteome</keyword>
<keyword evidence="6" id="KW-0221">Differentiation</keyword>
<evidence type="ECO:0000256" key="8">
    <source>
        <dbReference type="ARBA" id="ARBA00023136"/>
    </source>
</evidence>
<evidence type="ECO:0000256" key="4">
    <source>
        <dbReference type="ARBA" id="ARBA00022692"/>
    </source>
</evidence>
<dbReference type="GO" id="GO:0007154">
    <property type="term" value="P:cell communication"/>
    <property type="evidence" value="ECO:0007669"/>
    <property type="project" value="InterPro"/>
</dbReference>
<evidence type="ECO:0000259" key="15">
    <source>
        <dbReference type="PROSITE" id="PS51051"/>
    </source>
</evidence>
<comment type="function">
    <text evidence="13">Putative Notch ligand involved in the mediation of Notch signaling.</text>
</comment>
<feature type="domain" description="EGF-like" evidence="14">
    <location>
        <begin position="219"/>
        <end position="255"/>
    </location>
</feature>
<evidence type="ECO:0000256" key="2">
    <source>
        <dbReference type="ARBA" id="ARBA00022473"/>
    </source>
</evidence>
<evidence type="ECO:0000256" key="1">
    <source>
        <dbReference type="ARBA" id="ARBA00004479"/>
    </source>
</evidence>
<dbReference type="Gene3D" id="2.10.25.10">
    <property type="entry name" value="Laminin"/>
    <property type="match status" value="3"/>
</dbReference>
<feature type="domain" description="DSL" evidence="15">
    <location>
        <begin position="65"/>
        <end position="108"/>
    </location>
</feature>
<keyword evidence="3 11" id="KW-0245">EGF-like domain</keyword>
<evidence type="ECO:0000256" key="7">
    <source>
        <dbReference type="ARBA" id="ARBA00022989"/>
    </source>
</evidence>
<reference evidence="16" key="1">
    <citation type="submission" date="2022-06" db="EMBL/GenBank/DDBJ databases">
        <authorList>
            <person name="Berger JAMES D."/>
            <person name="Berger JAMES D."/>
        </authorList>
    </citation>
    <scope>NUCLEOTIDE SEQUENCE [LARGE SCALE GENOMIC DNA]</scope>
</reference>
<evidence type="ECO:0000256" key="11">
    <source>
        <dbReference type="PROSITE-ProRule" id="PRU00076"/>
    </source>
</evidence>
<keyword evidence="2 13" id="KW-0217">Developmental protein</keyword>
<dbReference type="Pfam" id="PF01414">
    <property type="entry name" value="DSL"/>
    <property type="match status" value="1"/>
</dbReference>
<dbReference type="InterPro" id="IPR051022">
    <property type="entry name" value="Notch_Cell-Fate_Det"/>
</dbReference>
<proteinExistence type="predicted"/>
<organism evidence="16 17">
    <name type="scientific">Schistosoma rodhaini</name>
    <dbReference type="NCBI Taxonomy" id="6188"/>
    <lineage>
        <taxon>Eukaryota</taxon>
        <taxon>Metazoa</taxon>
        <taxon>Spiralia</taxon>
        <taxon>Lophotrochozoa</taxon>
        <taxon>Platyhelminthes</taxon>
        <taxon>Trematoda</taxon>
        <taxon>Digenea</taxon>
        <taxon>Strigeidida</taxon>
        <taxon>Schistosomatoidea</taxon>
        <taxon>Schistosomatidae</taxon>
        <taxon>Schistosoma</taxon>
    </lineage>
</organism>
<keyword evidence="10" id="KW-0325">Glycoprotein</keyword>
<keyword evidence="5 13" id="KW-0677">Repeat</keyword>
<dbReference type="CDD" id="cd00054">
    <property type="entry name" value="EGF_CA"/>
    <property type="match status" value="1"/>
</dbReference>
<evidence type="ECO:0000256" key="12">
    <source>
        <dbReference type="PROSITE-ProRule" id="PRU00377"/>
    </source>
</evidence>
<dbReference type="InterPro" id="IPR000742">
    <property type="entry name" value="EGF"/>
</dbReference>
<feature type="disulfide bond" evidence="11">
    <location>
        <begin position="132"/>
        <end position="141"/>
    </location>
</feature>
<evidence type="ECO:0000256" key="9">
    <source>
        <dbReference type="ARBA" id="ARBA00023157"/>
    </source>
</evidence>
<feature type="disulfide bond" evidence="11">
    <location>
        <begin position="223"/>
        <end position="233"/>
    </location>
</feature>
<evidence type="ECO:0000313" key="17">
    <source>
        <dbReference type="WBParaSite" id="SRDH1_56830.1"/>
    </source>
</evidence>
<keyword evidence="8 13" id="KW-0472">Membrane</keyword>
<evidence type="ECO:0000256" key="13">
    <source>
        <dbReference type="RuleBase" id="RU280815"/>
    </source>
</evidence>
<keyword evidence="13" id="KW-0732">Signal</keyword>
<feature type="domain" description="EGF-like" evidence="14">
    <location>
        <begin position="109"/>
        <end position="142"/>
    </location>
</feature>
<dbReference type="PROSITE" id="PS51051">
    <property type="entry name" value="DSL"/>
    <property type="match status" value="1"/>
</dbReference>
<dbReference type="PROSITE" id="PS50026">
    <property type="entry name" value="EGF_3"/>
    <property type="match status" value="3"/>
</dbReference>
<dbReference type="Pfam" id="PF21700">
    <property type="entry name" value="EGF_DL_JAG"/>
    <property type="match status" value="2"/>
</dbReference>
<dbReference type="SMART" id="SM00181">
    <property type="entry name" value="EGF"/>
    <property type="match status" value="5"/>
</dbReference>
<accession>A0AA85FMI2</accession>
<feature type="domain" description="EGF-like" evidence="14">
    <location>
        <begin position="176"/>
        <end position="217"/>
    </location>
</feature>
<evidence type="ECO:0000256" key="3">
    <source>
        <dbReference type="ARBA" id="ARBA00022536"/>
    </source>
</evidence>
<dbReference type="GO" id="GO:0016020">
    <property type="term" value="C:membrane"/>
    <property type="evidence" value="ECO:0007669"/>
    <property type="project" value="UniProtKB-SubCell"/>
</dbReference>
<reference evidence="17" key="2">
    <citation type="submission" date="2023-11" db="UniProtKB">
        <authorList>
            <consortium name="WormBaseParasite"/>
        </authorList>
    </citation>
    <scope>IDENTIFICATION</scope>
</reference>
<dbReference type="FunFam" id="2.10.25.10:FF:000018">
    <property type="entry name" value="Delta-like 1"/>
    <property type="match status" value="1"/>
</dbReference>
<dbReference type="Proteomes" id="UP000050792">
    <property type="component" value="Unassembled WGS sequence"/>
</dbReference>
<dbReference type="WBParaSite" id="SRDH1_56830.1">
    <property type="protein sequence ID" value="SRDH1_56830.1"/>
    <property type="gene ID" value="SRDH1_56830"/>
</dbReference>
<evidence type="ECO:0000313" key="16">
    <source>
        <dbReference type="Proteomes" id="UP000050792"/>
    </source>
</evidence>
<comment type="subcellular location">
    <subcellularLocation>
        <location evidence="1 13">Membrane</location>
        <topology evidence="1 13">Single-pass type I membrane protein</topology>
    </subcellularLocation>
</comment>
<sequence length="261" mass="29559">MRLFTVILDAYDLVNRNEKYLIDRAKHRDLLRPLISSTKPLNLSTDWHQVTISTQYSGYTFCIQLTCELNHYGNDCTKVCQVNENHTKFKCDSNGDKLCEPGWSGIECDKAICNIGCHPVHGTCSRPGECDCATGWQGPLCDECIKYPGCEHGTCNDAPFTCRCLPNWGGSFCDQDLDYCERHQPCLNNGICRNLNSSYSKPFNCSCTRDFTGEYCEVKLAPCIINPCKRGRCISTDNIIYECECQPEWRSDHCEESNFSG</sequence>
<name>A0AA85FMI2_9TREM</name>
<evidence type="ECO:0000259" key="14">
    <source>
        <dbReference type="PROSITE" id="PS50026"/>
    </source>
</evidence>
<dbReference type="Gene3D" id="2.10.25.140">
    <property type="match status" value="1"/>
</dbReference>
<keyword evidence="9 11" id="KW-1015">Disulfide bond</keyword>
<dbReference type="SMART" id="SM00051">
    <property type="entry name" value="DSL"/>
    <property type="match status" value="1"/>
</dbReference>
<dbReference type="GO" id="GO:0030154">
    <property type="term" value="P:cell differentiation"/>
    <property type="evidence" value="ECO:0007669"/>
    <property type="project" value="UniProtKB-KW"/>
</dbReference>
<dbReference type="PROSITE" id="PS00022">
    <property type="entry name" value="EGF_1"/>
    <property type="match status" value="3"/>
</dbReference>
<dbReference type="PANTHER" id="PTHR24049">
    <property type="entry name" value="CRUMBS FAMILY MEMBER"/>
    <property type="match status" value="1"/>
</dbReference>
<dbReference type="GO" id="GO:0005509">
    <property type="term" value="F:calcium ion binding"/>
    <property type="evidence" value="ECO:0007669"/>
    <property type="project" value="InterPro"/>
</dbReference>
<comment type="caution">
    <text evidence="11">Lacks conserved residue(s) required for the propagation of feature annotation.</text>
</comment>
<feature type="disulfide bond" evidence="11">
    <location>
        <begin position="207"/>
        <end position="216"/>
    </location>
</feature>
<keyword evidence="7 13" id="KW-1133">Transmembrane helix</keyword>
<dbReference type="InterPro" id="IPR001881">
    <property type="entry name" value="EGF-like_Ca-bd_dom"/>
</dbReference>
<dbReference type="AlphaFoldDB" id="A0AA85FMI2"/>